<proteinExistence type="predicted"/>
<organism evidence="1 2">
    <name type="scientific">Mya arenaria</name>
    <name type="common">Soft-shell clam</name>
    <dbReference type="NCBI Taxonomy" id="6604"/>
    <lineage>
        <taxon>Eukaryota</taxon>
        <taxon>Metazoa</taxon>
        <taxon>Spiralia</taxon>
        <taxon>Lophotrochozoa</taxon>
        <taxon>Mollusca</taxon>
        <taxon>Bivalvia</taxon>
        <taxon>Autobranchia</taxon>
        <taxon>Heteroconchia</taxon>
        <taxon>Euheterodonta</taxon>
        <taxon>Imparidentia</taxon>
        <taxon>Neoheterodontei</taxon>
        <taxon>Myida</taxon>
        <taxon>Myoidea</taxon>
        <taxon>Myidae</taxon>
        <taxon>Mya</taxon>
    </lineage>
</organism>
<evidence type="ECO:0000313" key="2">
    <source>
        <dbReference type="Proteomes" id="UP001164746"/>
    </source>
</evidence>
<sequence>MMSMTMKLRTLRDAERFTQNKQSRSLLSVPHDGFRRQNDSSASYYSNLAILPEAFLDEAVELFTNFGVYTLKSLKARASDRRIVSRFLLHLLVCFSWRAHTSTHASGHASEKGNKSCQMFHQKYMTFLNFNRDRSNYRQYTDGIGAYNFSADGTKLHAFDVFHVESDGRKLAGLFNGLQDGEILVMASQRRLVASPTQSNVKLAFDAFETLIYGEVTGYDNPSNFEEEANVLGHTSNAV</sequence>
<protein>
    <submittedName>
        <fullName evidence="1">Uncharacterized protein</fullName>
    </submittedName>
</protein>
<gene>
    <name evidence="1" type="ORF">MAR_007515</name>
</gene>
<evidence type="ECO:0000313" key="1">
    <source>
        <dbReference type="EMBL" id="WAQ95044.1"/>
    </source>
</evidence>
<reference evidence="1" key="1">
    <citation type="submission" date="2022-11" db="EMBL/GenBank/DDBJ databases">
        <title>Centuries of genome instability and evolution in soft-shell clam transmissible cancer (bioRxiv).</title>
        <authorList>
            <person name="Hart S.F.M."/>
            <person name="Yonemitsu M.A."/>
            <person name="Giersch R.M."/>
            <person name="Beal B.F."/>
            <person name="Arriagada G."/>
            <person name="Davis B.W."/>
            <person name="Ostrander E.A."/>
            <person name="Goff S.P."/>
            <person name="Metzger M.J."/>
        </authorList>
    </citation>
    <scope>NUCLEOTIDE SEQUENCE</scope>
    <source>
        <strain evidence="1">MELC-2E11</strain>
        <tissue evidence="1">Siphon/mantle</tissue>
    </source>
</reference>
<keyword evidence="2" id="KW-1185">Reference proteome</keyword>
<accession>A0ABY7DF41</accession>
<dbReference type="EMBL" id="CP111012">
    <property type="protein sequence ID" value="WAQ95044.1"/>
    <property type="molecule type" value="Genomic_DNA"/>
</dbReference>
<dbReference type="Proteomes" id="UP001164746">
    <property type="component" value="Chromosome 1"/>
</dbReference>
<name>A0ABY7DF41_MYAAR</name>